<evidence type="ECO:0000256" key="5">
    <source>
        <dbReference type="PROSITE-ProRule" id="PRU00557"/>
    </source>
</evidence>
<feature type="signal peptide" evidence="6">
    <location>
        <begin position="1"/>
        <end position="20"/>
    </location>
</feature>
<feature type="chain" id="PRO_5003241605" description="Vitellogenin" evidence="6">
    <location>
        <begin position="21"/>
        <end position="1706"/>
    </location>
</feature>
<keyword evidence="2" id="KW-0758">Storage protein</keyword>
<proteinExistence type="predicted"/>
<protein>
    <recommendedName>
        <fullName evidence="11">Vitellogenin</fullName>
    </recommendedName>
</protein>
<accession>E9H8Q4</accession>
<keyword evidence="3" id="KW-1015">Disulfide bond</keyword>
<evidence type="ECO:0000256" key="1">
    <source>
        <dbReference type="ARBA" id="ARBA00022729"/>
    </source>
</evidence>
<dbReference type="GO" id="GO:0005319">
    <property type="term" value="F:lipid transporter activity"/>
    <property type="evidence" value="ECO:0000318"/>
    <property type="project" value="GO_Central"/>
</dbReference>
<dbReference type="PANTHER" id="PTHR23345">
    <property type="entry name" value="VITELLOGENIN-RELATED"/>
    <property type="match status" value="1"/>
</dbReference>
<dbReference type="InParanoid" id="E9H8Q4"/>
<dbReference type="SMART" id="SM00638">
    <property type="entry name" value="LPD_N"/>
    <property type="match status" value="1"/>
</dbReference>
<evidence type="ECO:0000259" key="7">
    <source>
        <dbReference type="PROSITE" id="PS51211"/>
    </source>
</evidence>
<dbReference type="InterPro" id="IPR001747">
    <property type="entry name" value="Vitellogenin_N"/>
</dbReference>
<dbReference type="Gene3D" id="2.20.80.10">
    <property type="entry name" value="Lipovitellin-phosvitin complex, chain A, domain 4"/>
    <property type="match status" value="1"/>
</dbReference>
<evidence type="ECO:0000256" key="2">
    <source>
        <dbReference type="ARBA" id="ARBA00022761"/>
    </source>
</evidence>
<dbReference type="eggNOG" id="KOG4338">
    <property type="taxonomic scope" value="Eukaryota"/>
</dbReference>
<sequence>MGKLQSSLVVLSALLCLTLGWEPGTQYEYKYVGRSAAGMYTLKQQNAVIELQSRVIVQSIDENTIVVKLADGRIKRNGNFVENPYFKGEYSETGYVTKPGHPEEIEGEEDQWVNPEHLGAPFVITHNKGSFTGIQIDSEEPLWIVNYKKSIASQLQLDITGVRRDGVFNYEAIPEEEETKTFTVFEDSITGDCSTTITVTRLPLSQVHITDAFKLGSWDAVCQDKPVYKIVKTKDYNRCQNNPVWSTANPSTHSCEFGKANCGDFMKRSTVFKYIACGEAWPKVTYVHASGFSDLVAQPFATETDALTNSVIIDWTLEKMESIGSRFAAPSSPKEHKTLSYVWGDFNQLNHDGTPVQPNLVDAYIKSPVAVSTLHKNIIAALRTVAKDLKETPDSEKDNIERLAVIGRVLPMFSLDELKALWQEVKTLDYATMTLFVDCVVQSGSNPAVMLIKELVESQQITGAKATWALAAIGYFAKTPTRQLLHELINLLKSGPVQANVEWKQTTMTTIADLLHNACGSRFLAAKKYPVSVMGDFCDRKDTVIIDEFLPLLTREFESSQSSVDRIIALSAFGSLGVEEIVPILMPIIRGTAGKYDDTAERVRAILSLQRVVFVVPEKIHPILASLASNVAERPEVRMAALGVLFMSNAPQTWWQKFASSTWFEPNRQFASFTHSLIESVINMPPSVPFFEELIEKATVAWPMVKPAPFGLPYSFADIRSSYLDEGIAVMMYTPSYRVSDEHWPVYMSNRFYYQLGPFSADAGTVYLWNYNMSEVWQNIFGKLFGRLTNKYESASSGKARESIGNMKGIWDELNATARPADKRAGLLHINLMGSVNRFINLEKFEESIPAMMTEAMKYQNKPYEVSVTKYRMLAEYNVRFPTMLGFPMRFLATLPILVSMQGNMKGDGKGGIKSDVAAELSWKLSSEIRVELPFNGNYIASGVDVRVDSRAPKELNFNYHPNGQIKVTWTPGNKVTDLLYYHVKPYTVSRNLADSIKPTLEDKATTIISVTNKPVKREFSLGERFGANIKLIEHSEVKFSDKLTWWQWFQKWDINGYSNLGFVPLEVHNRKYVLRYDPSGTRARAVSFYMQYQYATKTCEHTVVYDSEASKSRTPSEPEILSTTPIAPEFRPALGRLFKNLESGNAHLVRSGLIAEQKDGTFIYFNATVGVAKDAWYTKDFTDIQIEKYTAAGPTVRANKKVDYAICHTATRNWNKPPTYGFSKDVLYMTEEDQIGFGEQCDQSKLRFKAKVYRDDYAAKAAMYSPAGQQCQKDLHTGFMYGSPACTEARRMDQTYNNYELSVESDNLPETFVQWIHAARQWINHKVYPFTVKHIQGQSNPANRASWTVKRDPFTGASNMTFVRPTETLVAWNVRRGDKSINQWARFSPMTFAFSNVFYPLSAGSNFIRDAASLTTGGVSESRCYVGPDAVYTYDGAHYNYTINECPHVLMTDCHKTSEIAVTAHQGSEGQKIVTVIYGKDTVELDPTGYVTINGDKSELKSLDKESRFEIREQGAKEIKAVVFPHADGIIMEIKKQHLFIKVQGSHVEMTAPQYLRGRTCGVCGDFNQEIAGEFKTPARCAVSDGELMAASFKLNSKGCSSNEDQEISRRLQKETETCQMIDQQYHTHLPEYDINAPTKCTRFEKLTYEGVSHKGQCESVEMNAFCQPGCKPFMMISKPFTFKCQGDLQDFVSPMTVPSSCITA</sequence>
<dbReference type="FunFam" id="2.30.230.10:FF:000017">
    <property type="entry name" value="Uncharacterized protein VTG4"/>
    <property type="match status" value="1"/>
</dbReference>
<dbReference type="Proteomes" id="UP000000305">
    <property type="component" value="Unassembled WGS sequence"/>
</dbReference>
<name>E9H8Q4_DAPPU</name>
<dbReference type="HOGENOM" id="CLU_002920_0_0_1"/>
<dbReference type="Gene3D" id="1.25.10.20">
    <property type="entry name" value="Vitellinogen, superhelical"/>
    <property type="match status" value="1"/>
</dbReference>
<dbReference type="SMART" id="SM01169">
    <property type="entry name" value="DUF1943"/>
    <property type="match status" value="1"/>
</dbReference>
<dbReference type="SMART" id="SM00216">
    <property type="entry name" value="VWD"/>
    <property type="match status" value="1"/>
</dbReference>
<dbReference type="SUPFAM" id="SSF48431">
    <property type="entry name" value="Lipovitellin-phosvitin complex, superhelical domain"/>
    <property type="match status" value="1"/>
</dbReference>
<dbReference type="Gene3D" id="2.30.230.10">
    <property type="entry name" value="Lipovitellin, beta-sheet shell regions, chain A"/>
    <property type="match status" value="1"/>
</dbReference>
<dbReference type="InterPro" id="IPR015819">
    <property type="entry name" value="Lipid_transp_b-sht_shell"/>
</dbReference>
<evidence type="ECO:0000256" key="6">
    <source>
        <dbReference type="SAM" id="SignalP"/>
    </source>
</evidence>
<dbReference type="Pfam" id="PF01347">
    <property type="entry name" value="Vitellogenin_N"/>
    <property type="match status" value="1"/>
</dbReference>
<reference evidence="9 10" key="1">
    <citation type="journal article" date="2011" name="Science">
        <title>The ecoresponsive genome of Daphnia pulex.</title>
        <authorList>
            <person name="Colbourne J.K."/>
            <person name="Pfrender M.E."/>
            <person name="Gilbert D."/>
            <person name="Thomas W.K."/>
            <person name="Tucker A."/>
            <person name="Oakley T.H."/>
            <person name="Tokishita S."/>
            <person name="Aerts A."/>
            <person name="Arnold G.J."/>
            <person name="Basu M.K."/>
            <person name="Bauer D.J."/>
            <person name="Caceres C.E."/>
            <person name="Carmel L."/>
            <person name="Casola C."/>
            <person name="Choi J.H."/>
            <person name="Detter J.C."/>
            <person name="Dong Q."/>
            <person name="Dusheyko S."/>
            <person name="Eads B.D."/>
            <person name="Frohlich T."/>
            <person name="Geiler-Samerotte K.A."/>
            <person name="Gerlach D."/>
            <person name="Hatcher P."/>
            <person name="Jogdeo S."/>
            <person name="Krijgsveld J."/>
            <person name="Kriventseva E.V."/>
            <person name="Kultz D."/>
            <person name="Laforsch C."/>
            <person name="Lindquist E."/>
            <person name="Lopez J."/>
            <person name="Manak J.R."/>
            <person name="Muller J."/>
            <person name="Pangilinan J."/>
            <person name="Patwardhan R.P."/>
            <person name="Pitluck S."/>
            <person name="Pritham E.J."/>
            <person name="Rechtsteiner A."/>
            <person name="Rho M."/>
            <person name="Rogozin I.B."/>
            <person name="Sakarya O."/>
            <person name="Salamov A."/>
            <person name="Schaack S."/>
            <person name="Shapiro H."/>
            <person name="Shiga Y."/>
            <person name="Skalitzky C."/>
            <person name="Smith Z."/>
            <person name="Souvorov A."/>
            <person name="Sung W."/>
            <person name="Tang Z."/>
            <person name="Tsuchiya D."/>
            <person name="Tu H."/>
            <person name="Vos H."/>
            <person name="Wang M."/>
            <person name="Wolf Y.I."/>
            <person name="Yamagata H."/>
            <person name="Yamada T."/>
            <person name="Ye Y."/>
            <person name="Shaw J.R."/>
            <person name="Andrews J."/>
            <person name="Crease T.J."/>
            <person name="Tang H."/>
            <person name="Lucas S.M."/>
            <person name="Robertson H.M."/>
            <person name="Bork P."/>
            <person name="Koonin E.V."/>
            <person name="Zdobnov E.M."/>
            <person name="Grigoriev I.V."/>
            <person name="Lynch M."/>
            <person name="Boore J.L."/>
        </authorList>
    </citation>
    <scope>NUCLEOTIDE SEQUENCE [LARGE SCALE GENOMIC DNA]</scope>
</reference>
<dbReference type="PROSITE" id="PS51233">
    <property type="entry name" value="VWFD"/>
    <property type="match status" value="1"/>
</dbReference>
<keyword evidence="4" id="KW-0325">Glycoprotein</keyword>
<evidence type="ECO:0000259" key="8">
    <source>
        <dbReference type="PROSITE" id="PS51233"/>
    </source>
</evidence>
<evidence type="ECO:0000256" key="3">
    <source>
        <dbReference type="ARBA" id="ARBA00023157"/>
    </source>
</evidence>
<dbReference type="PhylomeDB" id="E9H8Q4"/>
<dbReference type="PROSITE" id="PS51211">
    <property type="entry name" value="VITELLOGENIN"/>
    <property type="match status" value="1"/>
</dbReference>
<dbReference type="GO" id="GO:0045735">
    <property type="term" value="F:nutrient reservoir activity"/>
    <property type="evidence" value="ECO:0007669"/>
    <property type="project" value="UniProtKB-KW"/>
</dbReference>
<dbReference type="KEGG" id="dpx:DAPPUDRAFT_308693"/>
<evidence type="ECO:0000313" key="9">
    <source>
        <dbReference type="EMBL" id="EFX71901.1"/>
    </source>
</evidence>
<dbReference type="InterPro" id="IPR011030">
    <property type="entry name" value="Lipovitellin_superhlx_dom"/>
</dbReference>
<feature type="domain" description="Vitellogenin" evidence="7">
    <location>
        <begin position="21"/>
        <end position="748"/>
    </location>
</feature>
<dbReference type="OrthoDB" id="160294at2759"/>
<dbReference type="SUPFAM" id="SSF56968">
    <property type="entry name" value="Lipovitellin-phosvitin complex, beta-sheet shell regions"/>
    <property type="match status" value="2"/>
</dbReference>
<evidence type="ECO:0008006" key="11">
    <source>
        <dbReference type="Google" id="ProtNLM"/>
    </source>
</evidence>
<dbReference type="InterPro" id="IPR015816">
    <property type="entry name" value="Vitellinogen_b-sht_N"/>
</dbReference>
<dbReference type="FunFam" id="2.20.80.10:FF:000012">
    <property type="entry name" value="Uncharacterized protein VTG4"/>
    <property type="match status" value="1"/>
</dbReference>
<dbReference type="FunFam" id="1.25.10.20:FF:000003">
    <property type="entry name" value="Vitellogenin C"/>
    <property type="match status" value="1"/>
</dbReference>
<dbReference type="OMA" id="SMANILH"/>
<evidence type="ECO:0000256" key="4">
    <source>
        <dbReference type="ARBA" id="ARBA00023180"/>
    </source>
</evidence>
<dbReference type="EMBL" id="GL732605">
    <property type="protein sequence ID" value="EFX71901.1"/>
    <property type="molecule type" value="Genomic_DNA"/>
</dbReference>
<feature type="domain" description="VWFD" evidence="8">
    <location>
        <begin position="1423"/>
        <end position="1602"/>
    </location>
</feature>
<keyword evidence="10" id="KW-1185">Reference proteome</keyword>
<organism evidence="9 10">
    <name type="scientific">Daphnia pulex</name>
    <name type="common">Water flea</name>
    <dbReference type="NCBI Taxonomy" id="6669"/>
    <lineage>
        <taxon>Eukaryota</taxon>
        <taxon>Metazoa</taxon>
        <taxon>Ecdysozoa</taxon>
        <taxon>Arthropoda</taxon>
        <taxon>Crustacea</taxon>
        <taxon>Branchiopoda</taxon>
        <taxon>Diplostraca</taxon>
        <taxon>Cladocera</taxon>
        <taxon>Anomopoda</taxon>
        <taxon>Daphniidae</taxon>
        <taxon>Daphnia</taxon>
    </lineage>
</organism>
<dbReference type="InterPro" id="IPR001846">
    <property type="entry name" value="VWF_type-D"/>
</dbReference>
<gene>
    <name evidence="9" type="primary">VTG4</name>
    <name evidence="9" type="ORF">DAPPUDRAFT_308693</name>
</gene>
<dbReference type="Pfam" id="PF09172">
    <property type="entry name" value="Vit_open_b-sht"/>
    <property type="match status" value="1"/>
</dbReference>
<keyword evidence="1 6" id="KW-0732">Signal</keyword>
<dbReference type="PANTHER" id="PTHR23345:SF15">
    <property type="entry name" value="VITELLOGENIN 1-RELATED"/>
    <property type="match status" value="1"/>
</dbReference>
<comment type="caution">
    <text evidence="5">Lacks conserved residue(s) required for the propagation of feature annotation.</text>
</comment>
<dbReference type="Pfam" id="PF00094">
    <property type="entry name" value="VWD"/>
    <property type="match status" value="1"/>
</dbReference>
<dbReference type="InterPro" id="IPR015255">
    <property type="entry name" value="Vitellinogen_open_b-sht"/>
</dbReference>
<dbReference type="InterPro" id="IPR050733">
    <property type="entry name" value="Vitellogenin/Apolipophorin"/>
</dbReference>
<evidence type="ECO:0000313" key="10">
    <source>
        <dbReference type="Proteomes" id="UP000000305"/>
    </source>
</evidence>